<comment type="caution">
    <text evidence="4">The sequence shown here is derived from an EMBL/GenBank/DDBJ whole genome shotgun (WGS) entry which is preliminary data.</text>
</comment>
<dbReference type="SUPFAM" id="SSF53474">
    <property type="entry name" value="alpha/beta-Hydrolases"/>
    <property type="match status" value="1"/>
</dbReference>
<dbReference type="InterPro" id="IPR001375">
    <property type="entry name" value="Peptidase_S9_cat"/>
</dbReference>
<dbReference type="Pfam" id="PF00326">
    <property type="entry name" value="Peptidase_S9"/>
    <property type="match status" value="1"/>
</dbReference>
<gene>
    <name evidence="4" type="ORF">H8S67_06440</name>
</gene>
<organism evidence="4 5">
    <name type="scientific">Bacteroides difficilis</name>
    <dbReference type="NCBI Taxonomy" id="2763021"/>
    <lineage>
        <taxon>Bacteria</taxon>
        <taxon>Pseudomonadati</taxon>
        <taxon>Bacteroidota</taxon>
        <taxon>Bacteroidia</taxon>
        <taxon>Bacteroidales</taxon>
        <taxon>Bacteroidaceae</taxon>
        <taxon>Bacteroides</taxon>
    </lineage>
</organism>
<evidence type="ECO:0000313" key="5">
    <source>
        <dbReference type="Proteomes" id="UP000600600"/>
    </source>
</evidence>
<feature type="domain" description="Peptidase S9 prolyl oligopeptidase catalytic" evidence="3">
    <location>
        <begin position="683"/>
        <end position="855"/>
    </location>
</feature>
<keyword evidence="1" id="KW-0378">Hydrolase</keyword>
<dbReference type="PANTHER" id="PTHR42776">
    <property type="entry name" value="SERINE PEPTIDASE S9 FAMILY MEMBER"/>
    <property type="match status" value="1"/>
</dbReference>
<dbReference type="Gene3D" id="3.40.50.1820">
    <property type="entry name" value="alpha/beta hydrolase"/>
    <property type="match status" value="1"/>
</dbReference>
<dbReference type="RefSeq" id="WP_186966830.1">
    <property type="nucleotide sequence ID" value="NZ_JACOOE010000002.1"/>
</dbReference>
<accession>A0ABR7C9E3</accession>
<name>A0ABR7C9E3_9BACE</name>
<evidence type="ECO:0000259" key="3">
    <source>
        <dbReference type="Pfam" id="PF00326"/>
    </source>
</evidence>
<sequence length="868" mass="98910">MKGFICLMMLLLSGMGEAFSQKPPMKLDDCKMWRSVDQIQLSADGKWIVYNFRALYRQDLDTTYIYNVQSGEIILKTGLSNFSFMGNGKLLKYEKKKEGNDSGSGRPLVYTLNLATQVEKQWPENIFLVPIAGTDMAYYVQYKAAGKIDFTFVNLLTEEEDHITGINTFGQVEANRLIYSVSDSLKSTLYLWNRGKQVRIGEVPYYITGISVPEANGCGTLTCASDYDTRFDVASIYTFDLNKRLCTKLLSYGDITGLPDGTKISSSSRLINNNTQLLIELEPTVYPQMRREADQVNLELWVWDENISPRRSFKRSGFDVSSYDKYIYDIVAGKCFSLPTKGLSSLAFPQGQEVKGCIAFDATPWYKESDWTMSPNNDVYYIGMNGSKKKLASHGKYDLSWAPDGSQALLYDPAPKAWRLINMATGDIRDLTTGKLPYPIYEEDHDYAFDASSYGVADWNMDNQSVIVYDRYDLWSIDLKNRKTPVCLTQGIGRKELITFRKAEKPVSISGGKLYLEGFDEKSKTKGLYVLEGKRLRKMAVDPHYNLVVKASTANHKVVLWTKENYGERDFWVSDLTLRNPKRVTDTNPQVKYINWGSTQLYTWTNLEGKKNEGILFLPEDYQKGKSYPVIVLFYEKMTQGLNSYRIPEYSSATIDIPWFVSNGYVVFCPDISYRIGAPYESCYNAVISGVEQLIRDGIADKERIGINGHSWGGSQTAWLVTRTNLFKCASPCSAVTDQVADYLMLRGTGQPNMYFEEDAQGRLGKTLWEDRQLYLDNSPVMHADKIHTPLLIFHGEKDTSVRVYQGMALYFAMRRLGRPAWLLNYRDVGHQMGGDAECRDFMQRLIGFFDYYLKAAPMPEWMKAESN</sequence>
<evidence type="ECO:0000256" key="2">
    <source>
        <dbReference type="SAM" id="SignalP"/>
    </source>
</evidence>
<feature type="chain" id="PRO_5047484486" evidence="2">
    <location>
        <begin position="19"/>
        <end position="868"/>
    </location>
</feature>
<keyword evidence="5" id="KW-1185">Reference proteome</keyword>
<evidence type="ECO:0000256" key="1">
    <source>
        <dbReference type="ARBA" id="ARBA00022801"/>
    </source>
</evidence>
<keyword evidence="2" id="KW-0732">Signal</keyword>
<reference evidence="4 5" key="1">
    <citation type="submission" date="2020-08" db="EMBL/GenBank/DDBJ databases">
        <title>Genome public.</title>
        <authorList>
            <person name="Liu C."/>
            <person name="Sun Q."/>
        </authorList>
    </citation>
    <scope>NUCLEOTIDE SEQUENCE [LARGE SCALE GENOMIC DNA]</scope>
    <source>
        <strain evidence="4 5">M27</strain>
    </source>
</reference>
<proteinExistence type="predicted"/>
<protein>
    <submittedName>
        <fullName evidence="4">S9 family peptidase</fullName>
    </submittedName>
</protein>
<dbReference type="InterPro" id="IPR029058">
    <property type="entry name" value="AB_hydrolase_fold"/>
</dbReference>
<feature type="signal peptide" evidence="2">
    <location>
        <begin position="1"/>
        <end position="18"/>
    </location>
</feature>
<dbReference type="Proteomes" id="UP000600600">
    <property type="component" value="Unassembled WGS sequence"/>
</dbReference>
<evidence type="ECO:0000313" key="4">
    <source>
        <dbReference type="EMBL" id="MBC5604308.1"/>
    </source>
</evidence>
<dbReference type="EMBL" id="JACOOE010000002">
    <property type="protein sequence ID" value="MBC5604308.1"/>
    <property type="molecule type" value="Genomic_DNA"/>
</dbReference>
<dbReference type="PANTHER" id="PTHR42776:SF27">
    <property type="entry name" value="DIPEPTIDYL PEPTIDASE FAMILY MEMBER 6"/>
    <property type="match status" value="1"/>
</dbReference>
<dbReference type="SUPFAM" id="SSF69322">
    <property type="entry name" value="Tricorn protease domain 2"/>
    <property type="match status" value="1"/>
</dbReference>